<dbReference type="GO" id="GO:0031267">
    <property type="term" value="F:small GTPase binding"/>
    <property type="evidence" value="ECO:0007669"/>
    <property type="project" value="TreeGrafter"/>
</dbReference>
<keyword evidence="1" id="KW-0343">GTPase activation</keyword>
<evidence type="ECO:0000313" key="6">
    <source>
        <dbReference type="Proteomes" id="UP001140074"/>
    </source>
</evidence>
<dbReference type="PANTHER" id="PTHR24113:SF12">
    <property type="entry name" value="RAN GTPASE-ACTIVATING PROTEIN 1"/>
    <property type="match status" value="1"/>
</dbReference>
<dbReference type="GO" id="GO:0005096">
    <property type="term" value="F:GTPase activator activity"/>
    <property type="evidence" value="ECO:0007669"/>
    <property type="project" value="UniProtKB-KW"/>
</dbReference>
<evidence type="ECO:0000256" key="1">
    <source>
        <dbReference type="ARBA" id="ARBA00022468"/>
    </source>
</evidence>
<dbReference type="SUPFAM" id="SSF52047">
    <property type="entry name" value="RNI-like"/>
    <property type="match status" value="1"/>
</dbReference>
<dbReference type="GO" id="GO:0005829">
    <property type="term" value="C:cytosol"/>
    <property type="evidence" value="ECO:0007669"/>
    <property type="project" value="TreeGrafter"/>
</dbReference>
<evidence type="ECO:0000313" key="5">
    <source>
        <dbReference type="EMBL" id="KAJ2865406.1"/>
    </source>
</evidence>
<feature type="compositionally biased region" description="Acidic residues" evidence="4">
    <location>
        <begin position="347"/>
        <end position="368"/>
    </location>
</feature>
<dbReference type="EMBL" id="JANBUY010000060">
    <property type="protein sequence ID" value="KAJ2865406.1"/>
    <property type="molecule type" value="Genomic_DNA"/>
</dbReference>
<keyword evidence="6" id="KW-1185">Reference proteome</keyword>
<dbReference type="InterPro" id="IPR032675">
    <property type="entry name" value="LRR_dom_sf"/>
</dbReference>
<proteinExistence type="predicted"/>
<reference evidence="5" key="1">
    <citation type="submission" date="2022-07" db="EMBL/GenBank/DDBJ databases">
        <title>Phylogenomic reconstructions and comparative analyses of Kickxellomycotina fungi.</title>
        <authorList>
            <person name="Reynolds N.K."/>
            <person name="Stajich J.E."/>
            <person name="Barry K."/>
            <person name="Grigoriev I.V."/>
            <person name="Crous P."/>
            <person name="Smith M.E."/>
        </authorList>
    </citation>
    <scope>NUCLEOTIDE SEQUENCE</scope>
    <source>
        <strain evidence="5">RSA 476</strain>
    </source>
</reference>
<comment type="caution">
    <text evidence="5">The sequence shown here is derived from an EMBL/GenBank/DDBJ whole genome shotgun (WGS) entry which is preliminary data.</text>
</comment>
<gene>
    <name evidence="5" type="primary">rna1</name>
    <name evidence="5" type="ORF">GGH94_002240</name>
</gene>
<accession>A0A9W8ILH8</accession>
<evidence type="ECO:0000256" key="4">
    <source>
        <dbReference type="SAM" id="MobiDB-lite"/>
    </source>
</evidence>
<keyword evidence="2" id="KW-0433">Leucine-rich repeat</keyword>
<name>A0A9W8ILH8_9FUNG</name>
<dbReference type="Pfam" id="PF13516">
    <property type="entry name" value="LRR_6"/>
    <property type="match status" value="3"/>
</dbReference>
<evidence type="ECO:0000256" key="2">
    <source>
        <dbReference type="ARBA" id="ARBA00022614"/>
    </source>
</evidence>
<dbReference type="GO" id="GO:0006913">
    <property type="term" value="P:nucleocytoplasmic transport"/>
    <property type="evidence" value="ECO:0007669"/>
    <property type="project" value="TreeGrafter"/>
</dbReference>
<organism evidence="5 6">
    <name type="scientific">Coemansia aciculifera</name>
    <dbReference type="NCBI Taxonomy" id="417176"/>
    <lineage>
        <taxon>Eukaryota</taxon>
        <taxon>Fungi</taxon>
        <taxon>Fungi incertae sedis</taxon>
        <taxon>Zoopagomycota</taxon>
        <taxon>Kickxellomycotina</taxon>
        <taxon>Kickxellomycetes</taxon>
        <taxon>Kickxellales</taxon>
        <taxon>Kickxellaceae</taxon>
        <taxon>Coemansia</taxon>
    </lineage>
</organism>
<protein>
    <submittedName>
        <fullName evidence="5">Ran GAP Rna1</fullName>
    </submittedName>
</protein>
<dbReference type="Proteomes" id="UP001140074">
    <property type="component" value="Unassembled WGS sequence"/>
</dbReference>
<dbReference type="PANTHER" id="PTHR24113">
    <property type="entry name" value="RAN GTPASE-ACTIVATING PROTEIN 1"/>
    <property type="match status" value="1"/>
</dbReference>
<feature type="region of interest" description="Disordered" evidence="4">
    <location>
        <begin position="347"/>
        <end position="389"/>
    </location>
</feature>
<sequence length="405" mass="43658">MAIPADRIYSLEGKGLKLTTAEDIAPYLEELRNVENLEELRLNGNTIGAEAAQALASVLKTKSTLKIATLHDIFTSRLKDEVKQSVIAICGVLVDFPNLIELNLSDNAFGPLGAEAMSEFLSKHTGLQVLKLNNNGLGIHGGTTIASALVKCQAECEKLGKEPALHTIVCGRNRLENGAAPAFANAFAALKSLREVRMPQNGIRPEGIIELVNGLASNTKLAILDLQDNTFTHSGSAALATALPSWDALEHLNVGDCLLGPTGGRLVIEALKGRTTLKVVNLQYNEIEQDGAIALAESLRTLTLLESLELNGNRFDAESNAVELIKAALSENDIDDDIIGSLSDMEEITDDEEEEESESEQSEEEEEAKDVSAMDEDTTRPKTASETLEDELADLVSQMKKQLNV</sequence>
<dbReference type="InterPro" id="IPR027038">
    <property type="entry name" value="RanGap"/>
</dbReference>
<dbReference type="AlphaFoldDB" id="A0A9W8ILH8"/>
<dbReference type="InterPro" id="IPR001611">
    <property type="entry name" value="Leu-rich_rpt"/>
</dbReference>
<feature type="compositionally biased region" description="Basic and acidic residues" evidence="4">
    <location>
        <begin position="369"/>
        <end position="380"/>
    </location>
</feature>
<dbReference type="GO" id="GO:0005634">
    <property type="term" value="C:nucleus"/>
    <property type="evidence" value="ECO:0007669"/>
    <property type="project" value="TreeGrafter"/>
</dbReference>
<dbReference type="CDD" id="cd00116">
    <property type="entry name" value="LRR_RI"/>
    <property type="match status" value="1"/>
</dbReference>
<dbReference type="SMART" id="SM00368">
    <property type="entry name" value="LRR_RI"/>
    <property type="match status" value="8"/>
</dbReference>
<evidence type="ECO:0000256" key="3">
    <source>
        <dbReference type="ARBA" id="ARBA00022737"/>
    </source>
</evidence>
<dbReference type="GO" id="GO:0048471">
    <property type="term" value="C:perinuclear region of cytoplasm"/>
    <property type="evidence" value="ECO:0007669"/>
    <property type="project" value="TreeGrafter"/>
</dbReference>
<dbReference type="Gene3D" id="3.80.10.10">
    <property type="entry name" value="Ribonuclease Inhibitor"/>
    <property type="match status" value="1"/>
</dbReference>
<keyword evidence="3" id="KW-0677">Repeat</keyword>